<dbReference type="Proteomes" id="UP000319980">
    <property type="component" value="Unassembled WGS sequence"/>
</dbReference>
<evidence type="ECO:0000313" key="5">
    <source>
        <dbReference type="Proteomes" id="UP000319980"/>
    </source>
</evidence>
<name>A0A5C5UA18_9GAMM</name>
<feature type="signal peptide" evidence="2">
    <location>
        <begin position="1"/>
        <end position="20"/>
    </location>
</feature>
<reference evidence="4 5" key="1">
    <citation type="journal article" date="2008" name="Int. J. Syst. Evol. Microbiol.">
        <title>Luteimonas marina sp. nov., isolated from seawater.</title>
        <authorList>
            <person name="Baik K.S."/>
            <person name="Park S.C."/>
            <person name="Kim M.S."/>
            <person name="Kim E.M."/>
            <person name="Park C."/>
            <person name="Chun J."/>
            <person name="Seong C.N."/>
        </authorList>
    </citation>
    <scope>NUCLEOTIDE SEQUENCE [LARGE SCALE GENOMIC DNA]</scope>
    <source>
        <strain evidence="4 5">FR1330</strain>
    </source>
</reference>
<keyword evidence="2" id="KW-0732">Signal</keyword>
<protein>
    <submittedName>
        <fullName evidence="4">DUF4124 domain-containing protein</fullName>
    </submittedName>
</protein>
<feature type="chain" id="PRO_5022699521" evidence="2">
    <location>
        <begin position="21"/>
        <end position="245"/>
    </location>
</feature>
<evidence type="ECO:0000256" key="2">
    <source>
        <dbReference type="SAM" id="SignalP"/>
    </source>
</evidence>
<evidence type="ECO:0000313" key="4">
    <source>
        <dbReference type="EMBL" id="TWT22688.1"/>
    </source>
</evidence>
<organism evidence="4 5">
    <name type="scientific">Luteimonas marina</name>
    <dbReference type="NCBI Taxonomy" id="488485"/>
    <lineage>
        <taxon>Bacteria</taxon>
        <taxon>Pseudomonadati</taxon>
        <taxon>Pseudomonadota</taxon>
        <taxon>Gammaproteobacteria</taxon>
        <taxon>Lysobacterales</taxon>
        <taxon>Lysobacteraceae</taxon>
        <taxon>Luteimonas</taxon>
    </lineage>
</organism>
<dbReference type="EMBL" id="VOHK01000002">
    <property type="protein sequence ID" value="TWT22688.1"/>
    <property type="molecule type" value="Genomic_DNA"/>
</dbReference>
<feature type="region of interest" description="Disordered" evidence="1">
    <location>
        <begin position="148"/>
        <end position="183"/>
    </location>
</feature>
<dbReference type="AlphaFoldDB" id="A0A5C5UA18"/>
<sequence length="245" mass="26193">MSLRLSACVLFLSLAGSAAAADPVTIYRCVDGKGHVTLGDVPCDDGSREEVRSMQRPKDGPAPVVPVTPVLVAEEASPAPPQVIVARAPQPMYECVTPDGARYTSDDNEGNPRWVPLWTLGYRGGPGHGGRPGAGAGTRALNDYYANRPLGGRVGAPTPRPSEPASGGGRPDRPHRPGYSDYGGAGTWVRDTCHTLPQGEVCARLVDRRDVIRKRFFNAQETERNELRREERGINARLAADCGNG</sequence>
<evidence type="ECO:0000256" key="1">
    <source>
        <dbReference type="SAM" id="MobiDB-lite"/>
    </source>
</evidence>
<accession>A0A5C5UA18</accession>
<gene>
    <name evidence="4" type="ORF">FQY83_06655</name>
</gene>
<comment type="caution">
    <text evidence="4">The sequence shown here is derived from an EMBL/GenBank/DDBJ whole genome shotgun (WGS) entry which is preliminary data.</text>
</comment>
<feature type="domain" description="DUF4124" evidence="3">
    <location>
        <begin position="11"/>
        <end position="65"/>
    </location>
</feature>
<dbReference type="InterPro" id="IPR025392">
    <property type="entry name" value="DUF4124"/>
</dbReference>
<dbReference type="Pfam" id="PF13511">
    <property type="entry name" value="DUF4124"/>
    <property type="match status" value="1"/>
</dbReference>
<evidence type="ECO:0000259" key="3">
    <source>
        <dbReference type="Pfam" id="PF13511"/>
    </source>
</evidence>
<dbReference type="OrthoDB" id="5974779at2"/>
<keyword evidence="5" id="KW-1185">Reference proteome</keyword>
<dbReference type="RefSeq" id="WP_146386294.1">
    <property type="nucleotide sequence ID" value="NZ_VOHK01000002.1"/>
</dbReference>
<proteinExistence type="predicted"/>